<feature type="compositionally biased region" description="Polar residues" evidence="1">
    <location>
        <begin position="286"/>
        <end position="295"/>
    </location>
</feature>
<name>A0A9P8I0A6_9PEZI</name>
<dbReference type="OrthoDB" id="5425043at2759"/>
<feature type="region of interest" description="Disordered" evidence="1">
    <location>
        <begin position="1"/>
        <end position="63"/>
    </location>
</feature>
<protein>
    <submittedName>
        <fullName evidence="2">Uncharacterized protein</fullName>
    </submittedName>
</protein>
<gene>
    <name evidence="2" type="ORF">FGG08_004471</name>
</gene>
<feature type="region of interest" description="Disordered" evidence="1">
    <location>
        <begin position="253"/>
        <end position="295"/>
    </location>
</feature>
<reference evidence="2" key="1">
    <citation type="submission" date="2021-03" db="EMBL/GenBank/DDBJ databases">
        <title>Comparative genomics and phylogenomic investigation of the class Geoglossomycetes provide insights into ecological specialization and systematics.</title>
        <authorList>
            <person name="Melie T."/>
            <person name="Pirro S."/>
            <person name="Miller A.N."/>
            <person name="Quandt A."/>
        </authorList>
    </citation>
    <scope>NUCLEOTIDE SEQUENCE</scope>
    <source>
        <strain evidence="2">GBOQ0MN5Z8</strain>
    </source>
</reference>
<organism evidence="2 3">
    <name type="scientific">Glutinoglossum americanum</name>
    <dbReference type="NCBI Taxonomy" id="1670608"/>
    <lineage>
        <taxon>Eukaryota</taxon>
        <taxon>Fungi</taxon>
        <taxon>Dikarya</taxon>
        <taxon>Ascomycota</taxon>
        <taxon>Pezizomycotina</taxon>
        <taxon>Geoglossomycetes</taxon>
        <taxon>Geoglossales</taxon>
        <taxon>Geoglossaceae</taxon>
        <taxon>Glutinoglossum</taxon>
    </lineage>
</organism>
<dbReference type="AlphaFoldDB" id="A0A9P8I0A6"/>
<evidence type="ECO:0000313" key="2">
    <source>
        <dbReference type="EMBL" id="KAH0538956.1"/>
    </source>
</evidence>
<accession>A0A9P8I0A6</accession>
<comment type="caution">
    <text evidence="2">The sequence shown here is derived from an EMBL/GenBank/DDBJ whole genome shotgun (WGS) entry which is preliminary data.</text>
</comment>
<keyword evidence="3" id="KW-1185">Reference proteome</keyword>
<feature type="compositionally biased region" description="Basic and acidic residues" evidence="1">
    <location>
        <begin position="35"/>
        <end position="51"/>
    </location>
</feature>
<dbReference type="Proteomes" id="UP000698800">
    <property type="component" value="Unassembled WGS sequence"/>
</dbReference>
<sequence>MSDQGSRPALKREDGESPGGTITPPEPTPIATGKRHGEPSDEPVKRQRYKDGGQQQQPDAASQQRLKAVIEAARWMMLLCFNHERWKDVLADVYGAGTDPHSQERQLAQKKILIRVASWKNKSINKMIAHVAELKDLDAMAQGSMASSQDVLVLYDYFMNSFNQKNFLKVFFFTLPFLDVDGSSPLGKYYLQNIYANLAIRCKLHHDIVVAKGGKERLSRKELLGFYNTMAHRTEFSEVDRSCFKERGLTVNKPKLPNDDPRYIILDPPPPKTNPSTCKSSERGDSSSLPGITHP</sequence>
<evidence type="ECO:0000256" key="1">
    <source>
        <dbReference type="SAM" id="MobiDB-lite"/>
    </source>
</evidence>
<feature type="compositionally biased region" description="Low complexity" evidence="1">
    <location>
        <begin position="52"/>
        <end position="63"/>
    </location>
</feature>
<proteinExistence type="predicted"/>
<evidence type="ECO:0000313" key="3">
    <source>
        <dbReference type="Proteomes" id="UP000698800"/>
    </source>
</evidence>
<dbReference type="EMBL" id="JAGHQL010000091">
    <property type="protein sequence ID" value="KAH0538956.1"/>
    <property type="molecule type" value="Genomic_DNA"/>
</dbReference>